<dbReference type="Gramene" id="OMERI05G05580.1">
    <property type="protein sequence ID" value="OMERI05G05580.1"/>
    <property type="gene ID" value="OMERI05G05580"/>
</dbReference>
<keyword evidence="2" id="KW-1185">Reference proteome</keyword>
<sequence length="74" mass="8392">MARRRGFSFCSQWQQQQRALLLLQQPGGEATPPYCGSVRTAVEAHNIIAAGRRFRLIAPNTSPTIHHRRSLLEH</sequence>
<dbReference type="HOGENOM" id="CLU_2691938_0_0_1"/>
<dbReference type="EnsemblPlants" id="OMERI05G05580.1">
    <property type="protein sequence ID" value="OMERI05G05580.1"/>
    <property type="gene ID" value="OMERI05G05580"/>
</dbReference>
<accession>A0A0E0DN26</accession>
<organism evidence="1">
    <name type="scientific">Oryza meridionalis</name>
    <dbReference type="NCBI Taxonomy" id="40149"/>
    <lineage>
        <taxon>Eukaryota</taxon>
        <taxon>Viridiplantae</taxon>
        <taxon>Streptophyta</taxon>
        <taxon>Embryophyta</taxon>
        <taxon>Tracheophyta</taxon>
        <taxon>Spermatophyta</taxon>
        <taxon>Magnoliopsida</taxon>
        <taxon>Liliopsida</taxon>
        <taxon>Poales</taxon>
        <taxon>Poaceae</taxon>
        <taxon>BOP clade</taxon>
        <taxon>Oryzoideae</taxon>
        <taxon>Oryzeae</taxon>
        <taxon>Oryzinae</taxon>
        <taxon>Oryza</taxon>
    </lineage>
</organism>
<protein>
    <submittedName>
        <fullName evidence="1">Uncharacterized protein</fullName>
    </submittedName>
</protein>
<dbReference type="AlphaFoldDB" id="A0A0E0DN26"/>
<evidence type="ECO:0000313" key="1">
    <source>
        <dbReference type="EnsemblPlants" id="OMERI05G05580.1"/>
    </source>
</evidence>
<evidence type="ECO:0000313" key="2">
    <source>
        <dbReference type="Proteomes" id="UP000008021"/>
    </source>
</evidence>
<dbReference type="Proteomes" id="UP000008021">
    <property type="component" value="Chromosome 5"/>
</dbReference>
<proteinExistence type="predicted"/>
<reference evidence="1" key="2">
    <citation type="submission" date="2018-05" db="EMBL/GenBank/DDBJ databases">
        <title>OmerRS3 (Oryza meridionalis Reference Sequence Version 3).</title>
        <authorList>
            <person name="Zhang J."/>
            <person name="Kudrna D."/>
            <person name="Lee S."/>
            <person name="Talag J."/>
            <person name="Welchert J."/>
            <person name="Wing R.A."/>
        </authorList>
    </citation>
    <scope>NUCLEOTIDE SEQUENCE [LARGE SCALE GENOMIC DNA]</scope>
    <source>
        <strain evidence="1">cv. OR44</strain>
    </source>
</reference>
<reference evidence="1" key="1">
    <citation type="submission" date="2015-04" db="UniProtKB">
        <authorList>
            <consortium name="EnsemblPlants"/>
        </authorList>
    </citation>
    <scope>IDENTIFICATION</scope>
</reference>
<name>A0A0E0DN26_9ORYZ</name>